<dbReference type="InterPro" id="IPR012338">
    <property type="entry name" value="Beta-lactam/transpept-like"/>
</dbReference>
<sequence>MTIRIFAIFFSTLIFATFAHAQEGTLERSDWKKFFDDYQAKGTIVVADERQADRILSVFDQARATKRYSPASTFKIPHTLFALDVGAVRDEFQVFRWDGIKRSFAGHNQDQNLRSAMRNSTVWVYELFAREIGEEKAKRYLKQIGYGNADPSTSKGDYWIDGTLEISAYEQISFLRKLYRNELPFRVEHQRLVKDLMITEAGRNWILRAKTGWEGRFGWWVGWVEWPTGAVFFALNIDTPNRMDDLFKREAIVRAILHSIDALPPN</sequence>
<evidence type="ECO:0000256" key="8">
    <source>
        <dbReference type="RuleBase" id="RU361140"/>
    </source>
</evidence>
<evidence type="ECO:0000256" key="9">
    <source>
        <dbReference type="SAM" id="SignalP"/>
    </source>
</evidence>
<evidence type="ECO:0000313" key="11">
    <source>
        <dbReference type="EMBL" id="OJS98016.1"/>
    </source>
</evidence>
<dbReference type="Proteomes" id="UP000183986">
    <property type="component" value="Unassembled WGS sequence"/>
</dbReference>
<feature type="chain" id="PRO_5009890514" description="Beta-lactamase" evidence="9">
    <location>
        <begin position="22"/>
        <end position="266"/>
    </location>
</feature>
<keyword evidence="4 9" id="KW-0732">Signal</keyword>
<gene>
    <name evidence="11" type="ORF">BEE62_17010</name>
</gene>
<evidence type="ECO:0000256" key="6">
    <source>
        <dbReference type="ARBA" id="ARBA00023251"/>
    </source>
</evidence>
<dbReference type="NCBIfam" id="NF012161">
    <property type="entry name" value="bla_class_D_main"/>
    <property type="match status" value="1"/>
</dbReference>
<dbReference type="OrthoDB" id="9762883at2"/>
<organism evidence="11 12">
    <name type="scientific">Marinobacter nauticus</name>
    <name type="common">Marinobacter hydrocarbonoclasticus</name>
    <name type="synonym">Marinobacter aquaeolei</name>
    <dbReference type="NCBI Taxonomy" id="2743"/>
    <lineage>
        <taxon>Bacteria</taxon>
        <taxon>Pseudomonadati</taxon>
        <taxon>Pseudomonadota</taxon>
        <taxon>Gammaproteobacteria</taxon>
        <taxon>Pseudomonadales</taxon>
        <taxon>Marinobacteraceae</taxon>
        <taxon>Marinobacter</taxon>
    </lineage>
</organism>
<dbReference type="GO" id="GO:0046677">
    <property type="term" value="P:response to antibiotic"/>
    <property type="evidence" value="ECO:0007669"/>
    <property type="project" value="UniProtKB-UniRule"/>
</dbReference>
<evidence type="ECO:0000256" key="4">
    <source>
        <dbReference type="ARBA" id="ARBA00022729"/>
    </source>
</evidence>
<dbReference type="EMBL" id="MPKY01000004">
    <property type="protein sequence ID" value="OJS98016.1"/>
    <property type="molecule type" value="Genomic_DNA"/>
</dbReference>
<dbReference type="RefSeq" id="WP_072678505.1">
    <property type="nucleotide sequence ID" value="NZ_MPKY01000004.1"/>
</dbReference>
<feature type="domain" description="Penicillin-binding protein transpeptidase" evidence="10">
    <location>
        <begin position="43"/>
        <end position="257"/>
    </location>
</feature>
<dbReference type="InterPro" id="IPR002137">
    <property type="entry name" value="Beta-lactam_class-D_AS"/>
</dbReference>
<dbReference type="InterPro" id="IPR001460">
    <property type="entry name" value="PCN-bd_Tpept"/>
</dbReference>
<dbReference type="Gene3D" id="3.40.710.10">
    <property type="entry name" value="DD-peptidase/beta-lactamase superfamily"/>
    <property type="match status" value="1"/>
</dbReference>
<feature type="modified residue" description="N6-carboxylysine" evidence="7">
    <location>
        <position position="75"/>
    </location>
</feature>
<proteinExistence type="inferred from homology"/>
<dbReference type="GO" id="GO:0008658">
    <property type="term" value="F:penicillin binding"/>
    <property type="evidence" value="ECO:0007669"/>
    <property type="project" value="InterPro"/>
</dbReference>
<comment type="catalytic activity">
    <reaction evidence="1 8">
        <text>a beta-lactam + H2O = a substituted beta-amino acid</text>
        <dbReference type="Rhea" id="RHEA:20401"/>
        <dbReference type="ChEBI" id="CHEBI:15377"/>
        <dbReference type="ChEBI" id="CHEBI:35627"/>
        <dbReference type="ChEBI" id="CHEBI:140347"/>
        <dbReference type="EC" id="3.5.2.6"/>
    </reaction>
</comment>
<accession>A0A1M2URT6</accession>
<name>A0A1M2URT6_MARNT</name>
<keyword evidence="5 8" id="KW-0378">Hydrolase</keyword>
<evidence type="ECO:0000256" key="2">
    <source>
        <dbReference type="ARBA" id="ARBA00007898"/>
    </source>
</evidence>
<comment type="similarity">
    <text evidence="2 8">Belongs to the class-D beta-lactamase family.</text>
</comment>
<evidence type="ECO:0000256" key="3">
    <source>
        <dbReference type="ARBA" id="ARBA00012865"/>
    </source>
</evidence>
<feature type="signal peptide" evidence="9">
    <location>
        <begin position="1"/>
        <end position="21"/>
    </location>
</feature>
<dbReference type="GO" id="GO:0008800">
    <property type="term" value="F:beta-lactamase activity"/>
    <property type="evidence" value="ECO:0007669"/>
    <property type="project" value="UniProtKB-UniRule"/>
</dbReference>
<keyword evidence="12" id="KW-1185">Reference proteome</keyword>
<dbReference type="Pfam" id="PF00905">
    <property type="entry name" value="Transpeptidase"/>
    <property type="match status" value="1"/>
</dbReference>
<feature type="active site" description="Acyl-ester intermediate" evidence="7">
    <location>
        <position position="72"/>
    </location>
</feature>
<dbReference type="PROSITE" id="PS00337">
    <property type="entry name" value="BETA_LACTAMASE_D"/>
    <property type="match status" value="1"/>
</dbReference>
<dbReference type="AlphaFoldDB" id="A0A1M2URT6"/>
<evidence type="ECO:0000256" key="1">
    <source>
        <dbReference type="ARBA" id="ARBA00001526"/>
    </source>
</evidence>
<evidence type="ECO:0000313" key="12">
    <source>
        <dbReference type="Proteomes" id="UP000183986"/>
    </source>
</evidence>
<dbReference type="EC" id="3.5.2.6" evidence="3 8"/>
<evidence type="ECO:0000259" key="10">
    <source>
        <dbReference type="Pfam" id="PF00905"/>
    </source>
</evidence>
<dbReference type="SUPFAM" id="SSF56601">
    <property type="entry name" value="beta-lactamase/transpeptidase-like"/>
    <property type="match status" value="1"/>
</dbReference>
<reference evidence="11" key="1">
    <citation type="submission" date="2016-11" db="EMBL/GenBank/DDBJ databases">
        <title>Draft Genome Sequence of Marinobacter hydrocarbonoclasticus strain STW2, a polyaromatic aromatic hydrocarbon degrading and denitrifying bacterium from rhizosphere of Seagrass Enhalus acodoides.</title>
        <authorList>
            <person name="Ling J."/>
            <person name="Dong J."/>
        </authorList>
    </citation>
    <scope>NUCLEOTIDE SEQUENCE [LARGE SCALE GENOMIC DNA]</scope>
    <source>
        <strain evidence="11">STW2</strain>
    </source>
</reference>
<protein>
    <recommendedName>
        <fullName evidence="3 8">Beta-lactamase</fullName>
        <ecNumber evidence="3 8">3.5.2.6</ecNumber>
    </recommendedName>
</protein>
<evidence type="ECO:0000256" key="7">
    <source>
        <dbReference type="PIRSR" id="PIRSR602137-50"/>
    </source>
</evidence>
<dbReference type="GO" id="GO:0017001">
    <property type="term" value="P:antibiotic catabolic process"/>
    <property type="evidence" value="ECO:0007669"/>
    <property type="project" value="InterPro"/>
</dbReference>
<dbReference type="NCBIfam" id="NF040805">
    <property type="entry name" value="blaOXA-732_like"/>
    <property type="match status" value="1"/>
</dbReference>
<keyword evidence="6 8" id="KW-0046">Antibiotic resistance</keyword>
<comment type="caution">
    <text evidence="11">The sequence shown here is derived from an EMBL/GenBank/DDBJ whole genome shotgun (WGS) entry which is preliminary data.</text>
</comment>
<evidence type="ECO:0000256" key="5">
    <source>
        <dbReference type="ARBA" id="ARBA00022801"/>
    </source>
</evidence>